<name>A0A087UIS9_STEMI</name>
<evidence type="ECO:0000259" key="1">
    <source>
        <dbReference type="Pfam" id="PF20146"/>
    </source>
</evidence>
<dbReference type="InterPro" id="IPR006621">
    <property type="entry name" value="Nose-resist-to-fluoxetine_N"/>
</dbReference>
<evidence type="ECO:0000313" key="3">
    <source>
        <dbReference type="Proteomes" id="UP000054359"/>
    </source>
</evidence>
<evidence type="ECO:0000313" key="2">
    <source>
        <dbReference type="EMBL" id="KFM77268.1"/>
    </source>
</evidence>
<gene>
    <name evidence="2" type="ORF">X975_11191</name>
</gene>
<dbReference type="AlphaFoldDB" id="A0A087UIS9"/>
<organism evidence="2 3">
    <name type="scientific">Stegodyphus mimosarum</name>
    <name type="common">African social velvet spider</name>
    <dbReference type="NCBI Taxonomy" id="407821"/>
    <lineage>
        <taxon>Eukaryota</taxon>
        <taxon>Metazoa</taxon>
        <taxon>Ecdysozoa</taxon>
        <taxon>Arthropoda</taxon>
        <taxon>Chelicerata</taxon>
        <taxon>Arachnida</taxon>
        <taxon>Araneae</taxon>
        <taxon>Araneomorphae</taxon>
        <taxon>Entelegynae</taxon>
        <taxon>Eresoidea</taxon>
        <taxon>Eresidae</taxon>
        <taxon>Stegodyphus</taxon>
    </lineage>
</organism>
<dbReference type="Proteomes" id="UP000054359">
    <property type="component" value="Unassembled WGS sequence"/>
</dbReference>
<feature type="non-terminal residue" evidence="2">
    <location>
        <position position="96"/>
    </location>
</feature>
<sequence length="96" mass="10435">MGNYDECLSVHASSVANASQGFSGLYCISEWNISVPESFSLPVEQLPIKAGLCLPDSCLAAAAENASRYLAHIFEQETVQNKYDAELKMTCRVDDA</sequence>
<reference evidence="2 3" key="1">
    <citation type="submission" date="2013-11" db="EMBL/GenBank/DDBJ databases">
        <title>Genome sequencing of Stegodyphus mimosarum.</title>
        <authorList>
            <person name="Bechsgaard J."/>
        </authorList>
    </citation>
    <scope>NUCLEOTIDE SEQUENCE [LARGE SCALE GENOMIC DNA]</scope>
</reference>
<protein>
    <recommendedName>
        <fullName evidence="1">Nose resistant-to-fluoxetine protein N-terminal domain-containing protein</fullName>
    </recommendedName>
</protein>
<accession>A0A087UIS9</accession>
<feature type="domain" description="Nose resistant-to-fluoxetine protein N-terminal" evidence="1">
    <location>
        <begin position="1"/>
        <end position="64"/>
    </location>
</feature>
<proteinExistence type="predicted"/>
<dbReference type="EMBL" id="KK119986">
    <property type="protein sequence ID" value="KFM77268.1"/>
    <property type="molecule type" value="Genomic_DNA"/>
</dbReference>
<dbReference type="Pfam" id="PF20146">
    <property type="entry name" value="NRF"/>
    <property type="match status" value="1"/>
</dbReference>
<keyword evidence="3" id="KW-1185">Reference proteome</keyword>